<dbReference type="Gene3D" id="3.40.710.10">
    <property type="entry name" value="DD-peptidase/beta-lactamase superfamily"/>
    <property type="match status" value="1"/>
</dbReference>
<proteinExistence type="predicted"/>
<dbReference type="AlphaFoldDB" id="A0A7C9QSH1"/>
<dbReference type="InterPro" id="IPR050789">
    <property type="entry name" value="Diverse_Enzym_Activities"/>
</dbReference>
<dbReference type="SUPFAM" id="SSF56601">
    <property type="entry name" value="beta-lactamase/transpeptidase-like"/>
    <property type="match status" value="1"/>
</dbReference>
<name>A0A7C9QSH1_9PROT</name>
<feature type="transmembrane region" description="Helical" evidence="1">
    <location>
        <begin position="113"/>
        <end position="133"/>
    </location>
</feature>
<feature type="transmembrane region" description="Helical" evidence="1">
    <location>
        <begin position="206"/>
        <end position="228"/>
    </location>
</feature>
<dbReference type="InterPro" id="IPR012338">
    <property type="entry name" value="Beta-lactam/transpept-like"/>
</dbReference>
<evidence type="ECO:0000256" key="1">
    <source>
        <dbReference type="SAM" id="Phobius"/>
    </source>
</evidence>
<evidence type="ECO:0000313" key="4">
    <source>
        <dbReference type="Proteomes" id="UP000480684"/>
    </source>
</evidence>
<keyword evidence="1" id="KW-1133">Transmembrane helix</keyword>
<accession>A0A7C9QSH1</accession>
<feature type="transmembrane region" description="Helical" evidence="1">
    <location>
        <begin position="168"/>
        <end position="186"/>
    </location>
</feature>
<keyword evidence="4" id="KW-1185">Reference proteome</keyword>
<sequence length="785" mass="86427">MPPSVTSQRACLVAAAMVVAVLVAGMVWAVPPLLTAFAAMGVYFVSVATYELAVLRVHRRDSTGLDWSLWRERRFDRKRVLVKLVGLFGSCAVVVGVHWLFRIYDPGQMELAGLVGLVLSPLGVGLAVGYVLVIDTVMVRPEDGYWHVGNLFLGRFDRVERDELREHALAWTIKGLFLPIMFVYLVGTLGRLQHDIGFVSAGYVPLVRWLVDFAAAVELTVVCVGYSCTLRLFDAHIRSSHPFLLGWLVTLACYEPFNKVVTGTVLRYNDGHYWFDSFGDVPLMAIPWGAALLASFIFWLWATTAFGLRWSNLTHRGIVTNGPYRFTKHPDYLSKSIFFWLVNVPFLSTAGVFEAVQGSLMLAGVNLIYYGRAKMEERHLSRDPAYRAYAAAIRERGLFRFLPGLATRLARMPNRVAGGRRVRFWLPVGAALALAGGGALNIRSGAGTDVRDVVTTFMARHHIAGAVVAYGPVGGKPVVQAFGELDPLTHVPMRPDLRFHVASLSKPLTAAAVFALRREGRLALDERLADIFPEVARAADARYGEITVRHLLQHTAGFDRTGTFDPMLEPEAVLGRGGADVDVCDGIAEAMLERPLQSRPGTTQVYSNLGYCWLGRIVARRAGMPYEEYVRQQVLAPLGLRCQIGESGLAADGLAQGYLGSAPRPQPLPHDRRTEGMWRRLGAAGGWICSAEEYFRFASQAVDPEALVPPSSVPSSFSFYGLGWRVWPTRHVLTHSGFMPGVFSLTMKMADQWVVVALFNGGVDDGLEAFGELFEGLSRVNHDGA</sequence>
<reference evidence="3 4" key="1">
    <citation type="submission" date="2020-02" db="EMBL/GenBank/DDBJ databases">
        <authorList>
            <person name="Dziuba M."/>
            <person name="Kuznetsov B."/>
            <person name="Mardanov A."/>
            <person name="Ravin N."/>
            <person name="Grouzdev D."/>
        </authorList>
    </citation>
    <scope>NUCLEOTIDE SEQUENCE [LARGE SCALE GENOMIC DNA]</scope>
    <source>
        <strain evidence="3 4">SpK</strain>
    </source>
</reference>
<organism evidence="3 4">
    <name type="scientific">Magnetospirillum aberrantis SpK</name>
    <dbReference type="NCBI Taxonomy" id="908842"/>
    <lineage>
        <taxon>Bacteria</taxon>
        <taxon>Pseudomonadati</taxon>
        <taxon>Pseudomonadota</taxon>
        <taxon>Alphaproteobacteria</taxon>
        <taxon>Rhodospirillales</taxon>
        <taxon>Rhodospirillaceae</taxon>
        <taxon>Magnetospirillum</taxon>
    </lineage>
</organism>
<protein>
    <submittedName>
        <fullName evidence="3">Serine hydrolase</fullName>
    </submittedName>
</protein>
<keyword evidence="1" id="KW-0812">Transmembrane</keyword>
<keyword evidence="1" id="KW-0472">Membrane</keyword>
<feature type="transmembrane region" description="Helical" evidence="1">
    <location>
        <begin position="36"/>
        <end position="55"/>
    </location>
</feature>
<dbReference type="InterPro" id="IPR001466">
    <property type="entry name" value="Beta-lactam-related"/>
</dbReference>
<dbReference type="RefSeq" id="WP_163674916.1">
    <property type="nucleotide sequence ID" value="NZ_JAAIYP010000011.1"/>
</dbReference>
<keyword evidence="3" id="KW-0378">Hydrolase</keyword>
<evidence type="ECO:0000313" key="3">
    <source>
        <dbReference type="EMBL" id="NFV79119.1"/>
    </source>
</evidence>
<dbReference type="PANTHER" id="PTHR43283:SF3">
    <property type="entry name" value="BETA-LACTAMASE FAMILY PROTEIN (AFU_ORTHOLOGUE AFUA_5G07500)"/>
    <property type="match status" value="1"/>
</dbReference>
<feature type="domain" description="Beta-lactamase-related" evidence="2">
    <location>
        <begin position="450"/>
        <end position="764"/>
    </location>
</feature>
<comment type="caution">
    <text evidence="3">The sequence shown here is derived from an EMBL/GenBank/DDBJ whole genome shotgun (WGS) entry which is preliminary data.</text>
</comment>
<gene>
    <name evidence="3" type="ORF">G4223_03190</name>
</gene>
<dbReference type="Pfam" id="PF00144">
    <property type="entry name" value="Beta-lactamase"/>
    <property type="match status" value="1"/>
</dbReference>
<feature type="transmembrane region" description="Helical" evidence="1">
    <location>
        <begin position="80"/>
        <end position="101"/>
    </location>
</feature>
<dbReference type="Proteomes" id="UP000480684">
    <property type="component" value="Unassembled WGS sequence"/>
</dbReference>
<feature type="transmembrane region" description="Helical" evidence="1">
    <location>
        <begin position="337"/>
        <end position="370"/>
    </location>
</feature>
<dbReference type="Gene3D" id="1.20.120.1630">
    <property type="match status" value="1"/>
</dbReference>
<evidence type="ECO:0000259" key="2">
    <source>
        <dbReference type="Pfam" id="PF00144"/>
    </source>
</evidence>
<dbReference type="EMBL" id="JAAIYP010000011">
    <property type="protein sequence ID" value="NFV79119.1"/>
    <property type="molecule type" value="Genomic_DNA"/>
</dbReference>
<feature type="transmembrane region" description="Helical" evidence="1">
    <location>
        <begin position="281"/>
        <end position="302"/>
    </location>
</feature>
<dbReference type="GO" id="GO:0016787">
    <property type="term" value="F:hydrolase activity"/>
    <property type="evidence" value="ECO:0007669"/>
    <property type="project" value="UniProtKB-KW"/>
</dbReference>
<dbReference type="PANTHER" id="PTHR43283">
    <property type="entry name" value="BETA-LACTAMASE-RELATED"/>
    <property type="match status" value="1"/>
</dbReference>
<feature type="transmembrane region" description="Helical" evidence="1">
    <location>
        <begin position="12"/>
        <end position="30"/>
    </location>
</feature>